<dbReference type="RefSeq" id="WP_271428638.1">
    <property type="nucleotide sequence ID" value="NZ_JAQIPB010000006.1"/>
</dbReference>
<name>A0AAE3N9G0_9BURK</name>
<keyword evidence="1" id="KW-0812">Transmembrane</keyword>
<protein>
    <submittedName>
        <fullName evidence="2">Uncharacterized protein</fullName>
    </submittedName>
</protein>
<feature type="transmembrane region" description="Helical" evidence="1">
    <location>
        <begin position="12"/>
        <end position="30"/>
    </location>
</feature>
<reference evidence="2" key="1">
    <citation type="submission" date="2023-01" db="EMBL/GenBank/DDBJ databases">
        <title>Xenophilus mangrovi sp. nov., isolated from soil of Mangrove nature reserve.</title>
        <authorList>
            <person name="Xu S."/>
            <person name="Liu Z."/>
            <person name="Xu Y."/>
        </authorList>
    </citation>
    <scope>NUCLEOTIDE SEQUENCE</scope>
    <source>
        <strain evidence="2">YW8</strain>
    </source>
</reference>
<dbReference type="Proteomes" id="UP001212602">
    <property type="component" value="Unassembled WGS sequence"/>
</dbReference>
<evidence type="ECO:0000313" key="2">
    <source>
        <dbReference type="EMBL" id="MDA7417408.1"/>
    </source>
</evidence>
<dbReference type="EMBL" id="JAQIPB010000006">
    <property type="protein sequence ID" value="MDA7417408.1"/>
    <property type="molecule type" value="Genomic_DNA"/>
</dbReference>
<organism evidence="2 3">
    <name type="scientific">Xenophilus arseniciresistens</name>
    <dbReference type="NCBI Taxonomy" id="1283306"/>
    <lineage>
        <taxon>Bacteria</taxon>
        <taxon>Pseudomonadati</taxon>
        <taxon>Pseudomonadota</taxon>
        <taxon>Betaproteobacteria</taxon>
        <taxon>Burkholderiales</taxon>
        <taxon>Comamonadaceae</taxon>
        <taxon>Xenophilus</taxon>
    </lineage>
</organism>
<keyword evidence="1" id="KW-1133">Transmembrane helix</keyword>
<keyword evidence="1" id="KW-0472">Membrane</keyword>
<dbReference type="AlphaFoldDB" id="A0AAE3N9G0"/>
<evidence type="ECO:0000256" key="1">
    <source>
        <dbReference type="SAM" id="Phobius"/>
    </source>
</evidence>
<gene>
    <name evidence="2" type="ORF">PGB34_13645</name>
</gene>
<evidence type="ECO:0000313" key="3">
    <source>
        <dbReference type="Proteomes" id="UP001212602"/>
    </source>
</evidence>
<comment type="caution">
    <text evidence="2">The sequence shown here is derived from an EMBL/GenBank/DDBJ whole genome shotgun (WGS) entry which is preliminary data.</text>
</comment>
<accession>A0AAE3N9G0</accession>
<proteinExistence type="predicted"/>
<sequence length="177" mass="20168">MRNVDFAQWQQWMLLAVASIGLLALIYWLGSSARERLRQKRRILAARVRSGHAALDMPSTHGELDENQSHWGTVGRADGQALIVDEQPTIQICYRDAYGKAVYRLIEVEQLDLHRQAIVAKGNSLYDPRIFPLERIVEVRNSATGKPFNLGLWVEAVRVARRRRAERTDLQSLDGHA</sequence>
<keyword evidence="3" id="KW-1185">Reference proteome</keyword>